<evidence type="ECO:0000256" key="3">
    <source>
        <dbReference type="ARBA" id="ARBA00022723"/>
    </source>
</evidence>
<dbReference type="GO" id="GO:0005886">
    <property type="term" value="C:plasma membrane"/>
    <property type="evidence" value="ECO:0007669"/>
    <property type="project" value="TreeGrafter"/>
</dbReference>
<comment type="function">
    <text evidence="7">Possible subunit of a heme lyase.</text>
</comment>
<sequence length="161" mass="17856">MSRLLRAVLLVLALWPIGAALAIDADELLPDRVQEARAERLGQEFRCLVCQNESIEESGADLARDLRRIVRQRIVAGDSDQAIRDFLVARYGDFVLLKPPFRLATIFLWLGPFILVALGAALAFVALRRRQGATLQTQPLDPAEQAELDRLVHAGGETRTS</sequence>
<dbReference type="Proteomes" id="UP000197065">
    <property type="component" value="Unassembled WGS sequence"/>
</dbReference>
<dbReference type="AlphaFoldDB" id="A0A212PYA5"/>
<evidence type="ECO:0000256" key="1">
    <source>
        <dbReference type="ARBA" id="ARBA00010342"/>
    </source>
</evidence>
<evidence type="ECO:0000256" key="6">
    <source>
        <dbReference type="ARBA" id="ARBA00023004"/>
    </source>
</evidence>
<comment type="similarity">
    <text evidence="1 7">Belongs to the CcmH/CycL/Ccl2/NrfF family.</text>
</comment>
<keyword evidence="7" id="KW-1133">Transmembrane helix</keyword>
<keyword evidence="6 7" id="KW-0408">Iron</keyword>
<organism evidence="9 10">
    <name type="scientific">Arboricoccus pini</name>
    <dbReference type="NCBI Taxonomy" id="1963835"/>
    <lineage>
        <taxon>Bacteria</taxon>
        <taxon>Pseudomonadati</taxon>
        <taxon>Pseudomonadota</taxon>
        <taxon>Alphaproteobacteria</taxon>
        <taxon>Geminicoccales</taxon>
        <taxon>Geminicoccaceae</taxon>
        <taxon>Arboricoccus</taxon>
    </lineage>
</organism>
<evidence type="ECO:0000256" key="2">
    <source>
        <dbReference type="ARBA" id="ARBA00022617"/>
    </source>
</evidence>
<evidence type="ECO:0000313" key="9">
    <source>
        <dbReference type="EMBL" id="SNB51993.1"/>
    </source>
</evidence>
<gene>
    <name evidence="9" type="ORF">SAMN07250955_101162</name>
</gene>
<reference evidence="9 10" key="1">
    <citation type="submission" date="2017-06" db="EMBL/GenBank/DDBJ databases">
        <authorList>
            <person name="Kim H.J."/>
            <person name="Triplett B.A."/>
        </authorList>
    </citation>
    <scope>NUCLEOTIDE SEQUENCE [LARGE SCALE GENOMIC DNA]</scope>
    <source>
        <strain evidence="9 10">B29T1</strain>
    </source>
</reference>
<keyword evidence="10" id="KW-1185">Reference proteome</keyword>
<evidence type="ECO:0000313" key="10">
    <source>
        <dbReference type="Proteomes" id="UP000197065"/>
    </source>
</evidence>
<keyword evidence="2 7" id="KW-0349">Heme</keyword>
<accession>A0A212PYA5</accession>
<feature type="transmembrane region" description="Helical" evidence="7">
    <location>
        <begin position="106"/>
        <end position="127"/>
    </location>
</feature>
<evidence type="ECO:0000259" key="8">
    <source>
        <dbReference type="Pfam" id="PF03918"/>
    </source>
</evidence>
<name>A0A212PYA5_9PROT</name>
<dbReference type="RefSeq" id="WP_088559496.1">
    <property type="nucleotide sequence ID" value="NZ_FYEH01000001.1"/>
</dbReference>
<keyword evidence="3 7" id="KW-0479">Metal-binding</keyword>
<dbReference type="Pfam" id="PF03918">
    <property type="entry name" value="CcmH"/>
    <property type="match status" value="1"/>
</dbReference>
<dbReference type="InterPro" id="IPR005616">
    <property type="entry name" value="CcmH/CycL/Ccl2/NrfF_N"/>
</dbReference>
<evidence type="ECO:0000256" key="7">
    <source>
        <dbReference type="RuleBase" id="RU364112"/>
    </source>
</evidence>
<keyword evidence="7" id="KW-0472">Membrane</keyword>
<dbReference type="InterPro" id="IPR038297">
    <property type="entry name" value="CcmH/CycL/NrfF/Ccl2_sf"/>
</dbReference>
<evidence type="ECO:0000256" key="4">
    <source>
        <dbReference type="ARBA" id="ARBA00022729"/>
    </source>
</evidence>
<dbReference type="GO" id="GO:0046872">
    <property type="term" value="F:metal ion binding"/>
    <property type="evidence" value="ECO:0007669"/>
    <property type="project" value="UniProtKB-KW"/>
</dbReference>
<dbReference type="PANTHER" id="PTHR47870">
    <property type="entry name" value="CYTOCHROME C-TYPE BIOGENESIS PROTEIN CCMH"/>
    <property type="match status" value="1"/>
</dbReference>
<protein>
    <recommendedName>
        <fullName evidence="7">Cytochrome c-type biogenesis protein</fullName>
    </recommendedName>
</protein>
<evidence type="ECO:0000256" key="5">
    <source>
        <dbReference type="ARBA" id="ARBA00022748"/>
    </source>
</evidence>
<keyword evidence="7" id="KW-0812">Transmembrane</keyword>
<dbReference type="PANTHER" id="PTHR47870:SF1">
    <property type="entry name" value="CYTOCHROME C-TYPE BIOGENESIS PROTEIN CCMH"/>
    <property type="match status" value="1"/>
</dbReference>
<dbReference type="InterPro" id="IPR051263">
    <property type="entry name" value="C-type_cytochrome_biogenesis"/>
</dbReference>
<feature type="domain" description="CcmH/CycL/Ccl2/NrfF N-terminal" evidence="8">
    <location>
        <begin position="11"/>
        <end position="151"/>
    </location>
</feature>
<dbReference type="GO" id="GO:0017004">
    <property type="term" value="P:cytochrome complex assembly"/>
    <property type="evidence" value="ECO:0007669"/>
    <property type="project" value="UniProtKB-KW"/>
</dbReference>
<dbReference type="EMBL" id="FYEH01000001">
    <property type="protein sequence ID" value="SNB51993.1"/>
    <property type="molecule type" value="Genomic_DNA"/>
</dbReference>
<keyword evidence="5" id="KW-0201">Cytochrome c-type biogenesis</keyword>
<dbReference type="OrthoDB" id="9804975at2"/>
<keyword evidence="4 7" id="KW-0732">Signal</keyword>
<dbReference type="CDD" id="cd16378">
    <property type="entry name" value="CcmH_N"/>
    <property type="match status" value="1"/>
</dbReference>
<proteinExistence type="inferred from homology"/>
<dbReference type="Gene3D" id="1.10.8.640">
    <property type="entry name" value="Cytochrome C biogenesis protein"/>
    <property type="match status" value="1"/>
</dbReference>